<comment type="subunit">
    <text evidence="9">Monomer.</text>
</comment>
<comment type="subcellular location">
    <subcellularLocation>
        <location evidence="9">Cytoplasm</location>
    </subcellularLocation>
</comment>
<name>A0A5C6AIR0_9BACT</name>
<dbReference type="GO" id="GO:0005737">
    <property type="term" value="C:cytoplasm"/>
    <property type="evidence" value="ECO:0007669"/>
    <property type="project" value="UniProtKB-SubCell"/>
</dbReference>
<dbReference type="Gene3D" id="1.10.730.10">
    <property type="entry name" value="Isoleucyl-tRNA Synthetase, Domain 1"/>
    <property type="match status" value="1"/>
</dbReference>
<accession>A0A5C6AIR0</accession>
<evidence type="ECO:0000256" key="10">
    <source>
        <dbReference type="RuleBase" id="RU363038"/>
    </source>
</evidence>
<keyword evidence="6 9" id="KW-0648">Protein biosynthesis</keyword>
<evidence type="ECO:0000256" key="5">
    <source>
        <dbReference type="ARBA" id="ARBA00022840"/>
    </source>
</evidence>
<dbReference type="InterPro" id="IPR001412">
    <property type="entry name" value="aa-tRNA-synth_I_CS"/>
</dbReference>
<evidence type="ECO:0000259" key="12">
    <source>
        <dbReference type="SMART" id="SM00836"/>
    </source>
</evidence>
<dbReference type="OrthoDB" id="9805987at2"/>
<dbReference type="SMART" id="SM00836">
    <property type="entry name" value="DALR_1"/>
    <property type="match status" value="1"/>
</dbReference>
<dbReference type="RefSeq" id="WP_146441700.1">
    <property type="nucleotide sequence ID" value="NZ_SJPR01000001.1"/>
</dbReference>
<dbReference type="PANTHER" id="PTHR11956:SF5">
    <property type="entry name" value="ARGININE--TRNA LIGASE, CYTOPLASMIC"/>
    <property type="match status" value="1"/>
</dbReference>
<keyword evidence="3 9" id="KW-0436">Ligase</keyword>
<dbReference type="CDD" id="cd07956">
    <property type="entry name" value="Anticodon_Ia_Arg"/>
    <property type="match status" value="1"/>
</dbReference>
<evidence type="ECO:0000256" key="8">
    <source>
        <dbReference type="ARBA" id="ARBA00049339"/>
    </source>
</evidence>
<dbReference type="GO" id="GO:0005524">
    <property type="term" value="F:ATP binding"/>
    <property type="evidence" value="ECO:0007669"/>
    <property type="project" value="UniProtKB-UniRule"/>
</dbReference>
<dbReference type="PROSITE" id="PS00178">
    <property type="entry name" value="AA_TRNA_LIGASE_I"/>
    <property type="match status" value="1"/>
</dbReference>
<evidence type="ECO:0000256" key="3">
    <source>
        <dbReference type="ARBA" id="ARBA00022598"/>
    </source>
</evidence>
<feature type="short sequence motif" description="'HIGH' region" evidence="9">
    <location>
        <begin position="128"/>
        <end position="138"/>
    </location>
</feature>
<dbReference type="Gene3D" id="3.40.50.620">
    <property type="entry name" value="HUPs"/>
    <property type="match status" value="1"/>
</dbReference>
<dbReference type="AlphaFoldDB" id="A0A5C6AIR0"/>
<dbReference type="SUPFAM" id="SSF55190">
    <property type="entry name" value="Arginyl-tRNA synthetase (ArgRS), N-terminal 'additional' domain"/>
    <property type="match status" value="1"/>
</dbReference>
<dbReference type="InterPro" id="IPR036695">
    <property type="entry name" value="Arg-tRNA-synth_N_sf"/>
</dbReference>
<dbReference type="InterPro" id="IPR001278">
    <property type="entry name" value="Arg-tRNA-ligase"/>
</dbReference>
<evidence type="ECO:0000313" key="15">
    <source>
        <dbReference type="Proteomes" id="UP000317421"/>
    </source>
</evidence>
<reference evidence="14 15" key="1">
    <citation type="submission" date="2019-02" db="EMBL/GenBank/DDBJ databases">
        <title>Deep-cultivation of Planctomycetes and their phenomic and genomic characterization uncovers novel biology.</title>
        <authorList>
            <person name="Wiegand S."/>
            <person name="Jogler M."/>
            <person name="Boedeker C."/>
            <person name="Pinto D."/>
            <person name="Vollmers J."/>
            <person name="Rivas-Marin E."/>
            <person name="Kohn T."/>
            <person name="Peeters S.H."/>
            <person name="Heuer A."/>
            <person name="Rast P."/>
            <person name="Oberbeckmann S."/>
            <person name="Bunk B."/>
            <person name="Jeske O."/>
            <person name="Meyerdierks A."/>
            <person name="Storesund J.E."/>
            <person name="Kallscheuer N."/>
            <person name="Luecker S."/>
            <person name="Lage O.M."/>
            <person name="Pohl T."/>
            <person name="Merkel B.J."/>
            <person name="Hornburger P."/>
            <person name="Mueller R.-W."/>
            <person name="Bruemmer F."/>
            <person name="Labrenz M."/>
            <person name="Spormann A.M."/>
            <person name="Op Den Camp H."/>
            <person name="Overmann J."/>
            <person name="Amann R."/>
            <person name="Jetten M.S.M."/>
            <person name="Mascher T."/>
            <person name="Medema M.H."/>
            <person name="Devos D.P."/>
            <person name="Kaster A.-K."/>
            <person name="Ovreas L."/>
            <person name="Rohde M."/>
            <person name="Galperin M.Y."/>
            <person name="Jogler C."/>
        </authorList>
    </citation>
    <scope>NUCLEOTIDE SEQUENCE [LARGE SCALE GENOMIC DNA]</scope>
    <source>
        <strain evidence="14 15">Pla108</strain>
    </source>
</reference>
<feature type="domain" description="Arginyl tRNA synthetase N-terminal" evidence="13">
    <location>
        <begin position="5"/>
        <end position="92"/>
    </location>
</feature>
<dbReference type="InterPro" id="IPR005148">
    <property type="entry name" value="Arg-tRNA-synth_N"/>
</dbReference>
<comment type="similarity">
    <text evidence="1 9 10">Belongs to the class-I aminoacyl-tRNA synthetase family.</text>
</comment>
<dbReference type="InterPro" id="IPR008909">
    <property type="entry name" value="DALR_anticod-bd"/>
</dbReference>
<evidence type="ECO:0000259" key="13">
    <source>
        <dbReference type="SMART" id="SM01016"/>
    </source>
</evidence>
<sequence length="655" mass="72032">MNALAELRRRFKSALEGLADDPAQLAEMVLPSQDAKFGDYQANCAMPLGKKLGKKPRDVADQLVERLAAQDGFDAMCDPPEVAGPGFINLRLRDAWLTEQLTAALADERLGVELVATPRKYVVDYSSPNVAKPMHVGHIRSTVIGDTLANVLRLLGHQVITDNHIGDWGTQFGMIIYGYKNFRDEVALETAPVAELGRLYKLVNQIGDHQATVADKLPALKEKLAAAEERVEDLKAEPSTGDAKADKAVAKKLRQAEGAVVELRKEIESAEAKVAAFEDDSLLAEMSSKHPEIGAAALAETAKLHEGDAENLGLWKRFLPACLDELQLTYDRLGVAFDYTLGESFYHDRLAPVVKDLQAKGLARESDGAQCVFIDGFDAPFLVQKKDGAFLYATTDLATIEYRAKEWAPDAVLYVVDHRQSLHFEQLFATAKLWGYDQELTHVSFGTVLGEDGKPYKTRSGSAVGLMGLLDEAVDRARAIAEKSSVLETDAERDEVAERIGIGAIKYADLAHNRTSDYVFSYDKMLAMTGNTAAYMQYSVARVKSIFGKGGVSAASLRSSDAELRLCEPAERALGLELLRFSEALERVAAEYRPHYLTGYLFDVAQRFAEFFEKCPVLKADDEATKASRLLLCDLVARTLETGLELLGIRVVERM</sequence>
<dbReference type="EMBL" id="SJPR01000001">
    <property type="protein sequence ID" value="TWT99290.1"/>
    <property type="molecule type" value="Genomic_DNA"/>
</dbReference>
<dbReference type="Pfam" id="PF05746">
    <property type="entry name" value="DALR_1"/>
    <property type="match status" value="1"/>
</dbReference>
<evidence type="ECO:0000256" key="1">
    <source>
        <dbReference type="ARBA" id="ARBA00005594"/>
    </source>
</evidence>
<dbReference type="EC" id="6.1.1.19" evidence="9"/>
<keyword evidence="2 9" id="KW-0963">Cytoplasm</keyword>
<dbReference type="HAMAP" id="MF_00123">
    <property type="entry name" value="Arg_tRNA_synth"/>
    <property type="match status" value="1"/>
</dbReference>
<organism evidence="14 15">
    <name type="scientific">Botrimarina colliarenosi</name>
    <dbReference type="NCBI Taxonomy" id="2528001"/>
    <lineage>
        <taxon>Bacteria</taxon>
        <taxon>Pseudomonadati</taxon>
        <taxon>Planctomycetota</taxon>
        <taxon>Planctomycetia</taxon>
        <taxon>Pirellulales</taxon>
        <taxon>Lacipirellulaceae</taxon>
        <taxon>Botrimarina</taxon>
    </lineage>
</organism>
<dbReference type="InterPro" id="IPR014729">
    <property type="entry name" value="Rossmann-like_a/b/a_fold"/>
</dbReference>
<dbReference type="NCBIfam" id="TIGR00456">
    <property type="entry name" value="argS"/>
    <property type="match status" value="1"/>
</dbReference>
<dbReference type="Pfam" id="PF00750">
    <property type="entry name" value="tRNA-synt_1d"/>
    <property type="match status" value="2"/>
</dbReference>
<evidence type="ECO:0000256" key="2">
    <source>
        <dbReference type="ARBA" id="ARBA00022490"/>
    </source>
</evidence>
<gene>
    <name evidence="9 14" type="primary">argS</name>
    <name evidence="14" type="ORF">Pla108_02250</name>
</gene>
<comment type="catalytic activity">
    <reaction evidence="8 9">
        <text>tRNA(Arg) + L-arginine + ATP = L-arginyl-tRNA(Arg) + AMP + diphosphate</text>
        <dbReference type="Rhea" id="RHEA:20301"/>
        <dbReference type="Rhea" id="RHEA-COMP:9658"/>
        <dbReference type="Rhea" id="RHEA-COMP:9673"/>
        <dbReference type="ChEBI" id="CHEBI:30616"/>
        <dbReference type="ChEBI" id="CHEBI:32682"/>
        <dbReference type="ChEBI" id="CHEBI:33019"/>
        <dbReference type="ChEBI" id="CHEBI:78442"/>
        <dbReference type="ChEBI" id="CHEBI:78513"/>
        <dbReference type="ChEBI" id="CHEBI:456215"/>
        <dbReference type="EC" id="6.1.1.19"/>
    </reaction>
</comment>
<dbReference type="PRINTS" id="PR01038">
    <property type="entry name" value="TRNASYNTHARG"/>
</dbReference>
<comment type="caution">
    <text evidence="14">The sequence shown here is derived from an EMBL/GenBank/DDBJ whole genome shotgun (WGS) entry which is preliminary data.</text>
</comment>
<dbReference type="GO" id="GO:0006420">
    <property type="term" value="P:arginyl-tRNA aminoacylation"/>
    <property type="evidence" value="ECO:0007669"/>
    <property type="project" value="UniProtKB-UniRule"/>
</dbReference>
<feature type="coiled-coil region" evidence="11">
    <location>
        <begin position="217"/>
        <end position="280"/>
    </location>
</feature>
<dbReference type="FunFam" id="1.10.730.10:FF:000006">
    <property type="entry name" value="Arginyl-tRNA synthetase 2, mitochondrial"/>
    <property type="match status" value="1"/>
</dbReference>
<keyword evidence="4 9" id="KW-0547">Nucleotide-binding</keyword>
<evidence type="ECO:0000256" key="11">
    <source>
        <dbReference type="SAM" id="Coils"/>
    </source>
</evidence>
<dbReference type="PANTHER" id="PTHR11956">
    <property type="entry name" value="ARGINYL-TRNA SYNTHETASE"/>
    <property type="match status" value="1"/>
</dbReference>
<dbReference type="CDD" id="cd00671">
    <property type="entry name" value="ArgRS_core"/>
    <property type="match status" value="1"/>
</dbReference>
<evidence type="ECO:0000313" key="14">
    <source>
        <dbReference type="EMBL" id="TWT99290.1"/>
    </source>
</evidence>
<dbReference type="SMART" id="SM01016">
    <property type="entry name" value="Arg_tRNA_synt_N"/>
    <property type="match status" value="1"/>
</dbReference>
<evidence type="ECO:0000256" key="9">
    <source>
        <dbReference type="HAMAP-Rule" id="MF_00123"/>
    </source>
</evidence>
<feature type="domain" description="DALR anticodon binding" evidence="12">
    <location>
        <begin position="536"/>
        <end position="655"/>
    </location>
</feature>
<dbReference type="SUPFAM" id="SSF52374">
    <property type="entry name" value="Nucleotidylyl transferase"/>
    <property type="match status" value="1"/>
</dbReference>
<keyword evidence="7 9" id="KW-0030">Aminoacyl-tRNA synthetase</keyword>
<dbReference type="Pfam" id="PF03485">
    <property type="entry name" value="Arg_tRNA_synt_N"/>
    <property type="match status" value="1"/>
</dbReference>
<evidence type="ECO:0000256" key="7">
    <source>
        <dbReference type="ARBA" id="ARBA00023146"/>
    </source>
</evidence>
<dbReference type="SUPFAM" id="SSF47323">
    <property type="entry name" value="Anticodon-binding domain of a subclass of class I aminoacyl-tRNA synthetases"/>
    <property type="match status" value="1"/>
</dbReference>
<keyword evidence="15" id="KW-1185">Reference proteome</keyword>
<dbReference type="Proteomes" id="UP000317421">
    <property type="component" value="Unassembled WGS sequence"/>
</dbReference>
<dbReference type="GO" id="GO:0004814">
    <property type="term" value="F:arginine-tRNA ligase activity"/>
    <property type="evidence" value="ECO:0007669"/>
    <property type="project" value="UniProtKB-UniRule"/>
</dbReference>
<proteinExistence type="inferred from homology"/>
<dbReference type="InterPro" id="IPR009080">
    <property type="entry name" value="tRNAsynth_Ia_anticodon-bd"/>
</dbReference>
<keyword evidence="11" id="KW-0175">Coiled coil</keyword>
<evidence type="ECO:0000256" key="6">
    <source>
        <dbReference type="ARBA" id="ARBA00022917"/>
    </source>
</evidence>
<protein>
    <recommendedName>
        <fullName evidence="9">Arginine--tRNA ligase</fullName>
        <ecNumber evidence="9">6.1.1.19</ecNumber>
    </recommendedName>
    <alternativeName>
        <fullName evidence="9">Arginyl-tRNA synthetase</fullName>
        <shortName evidence="9">ArgRS</shortName>
    </alternativeName>
</protein>
<evidence type="ECO:0000256" key="4">
    <source>
        <dbReference type="ARBA" id="ARBA00022741"/>
    </source>
</evidence>
<keyword evidence="5 9" id="KW-0067">ATP-binding</keyword>
<dbReference type="Gene3D" id="3.30.1360.70">
    <property type="entry name" value="Arginyl tRNA synthetase N-terminal domain"/>
    <property type="match status" value="1"/>
</dbReference>
<dbReference type="InterPro" id="IPR035684">
    <property type="entry name" value="ArgRS_core"/>
</dbReference>